<dbReference type="SUPFAM" id="SSF56712">
    <property type="entry name" value="Prokaryotic type I DNA topoisomerase"/>
    <property type="match status" value="1"/>
</dbReference>
<evidence type="ECO:0000256" key="7">
    <source>
        <dbReference type="ARBA" id="ARBA00030003"/>
    </source>
</evidence>
<dbReference type="PRINTS" id="PR00417">
    <property type="entry name" value="PRTPISMRASEI"/>
</dbReference>
<dbReference type="SMART" id="SM00437">
    <property type="entry name" value="TOP1Ac"/>
    <property type="match status" value="1"/>
</dbReference>
<comment type="caution">
    <text evidence="13">The sequence shown here is derived from an EMBL/GenBank/DDBJ whole genome shotgun (WGS) entry which is preliminary data.</text>
</comment>
<dbReference type="EMBL" id="SLXT01000007">
    <property type="protein sequence ID" value="TCP64952.1"/>
    <property type="molecule type" value="Genomic_DNA"/>
</dbReference>
<dbReference type="InterPro" id="IPR013825">
    <property type="entry name" value="Topo_IA_cen_sub2"/>
</dbReference>
<dbReference type="InterPro" id="IPR013497">
    <property type="entry name" value="Topo_IA_cen"/>
</dbReference>
<dbReference type="InterPro" id="IPR000380">
    <property type="entry name" value="Topo_IA"/>
</dbReference>
<evidence type="ECO:0000256" key="1">
    <source>
        <dbReference type="ARBA" id="ARBA00000213"/>
    </source>
</evidence>
<keyword evidence="5" id="KW-0238">DNA-binding</keyword>
<protein>
    <recommendedName>
        <fullName evidence="3">DNA topoisomerase</fullName>
        <ecNumber evidence="3">5.6.2.1</ecNumber>
    </recommendedName>
    <alternativeName>
        <fullName evidence="10">Omega-protein</fullName>
    </alternativeName>
    <alternativeName>
        <fullName evidence="9">Relaxing enzyme</fullName>
    </alternativeName>
    <alternativeName>
        <fullName evidence="7">Swivelase</fullName>
    </alternativeName>
    <alternativeName>
        <fullName evidence="8">Untwisting enzyme</fullName>
    </alternativeName>
</protein>
<evidence type="ECO:0000259" key="12">
    <source>
        <dbReference type="PROSITE" id="PS52039"/>
    </source>
</evidence>
<sequence length="775" mass="84663">MLLVIAEKPSAARDIARVIAPQAHKTPDGFLADANCVIAHARGHLVELVLPPEIDPKYKRWSYEHLPILPERIPLKLRYGAAKEFEALKRLLRDRRFEAVVCATDAGREGQLIFDFIYEHAGGQLPVQRLWLSTFTDDGIRRAWQAMKSHSAYANLSLAARLRSYSDWVVGMNACPAVSLAAKATINVGRVMTPTLKLIVERTRENENFVPRTYFQVVAEFGELYRGTLLDDAGEKLAELEQREAAERVVERITGQMGQVLSYQVKREKRYAKPLYNLGDLQVEAARLLGFTADHTLEVAQKLYQDRKCLSYPRTSSRHLEKAMLPELPKHIRAVAAIPEVSEVAQAILAKPLPSLSKAYVDDTKVTDHHGLIPTEKPATMAGWSEDERRLFLMVVRRFLAIFLPPAEYDKTTIITGVPDQKGDRFRSTGSQLIVPGWQVLYPSASAGGEKNGESGAKNDDDEPDQGALPVVATGATYPVTGSTIEEKQTKPRPLYTDGSLIRAMQNIAAQLDDAALKSILKPLGLGTEATRAATIEKLIKLGMVARTGKGKTKQLVATQFGHQVIDAIADEAIKSPALTALWEDKLAQVEEGQLPEAIYRQELGEYVRRLIDTLRSQAKPVQAAPKRGTGTSAVMTGAEEGATGGSARGRGRSTSGKAGGATKVGATSAGVAKRAARSTELSPTGDAPFGTCPLCGKPIIEGKRGYGCSGWRSGCPFVIWKQIAGKTLTSSMVKDLIQKGRTRKLTGFTNKEGQKFEASLVLQNGQVTFDFRNG</sequence>
<name>A0A4R2RLX0_9FIRM</name>
<dbReference type="CDD" id="cd03362">
    <property type="entry name" value="TOPRIM_TopoIA_TopoIII"/>
    <property type="match status" value="1"/>
</dbReference>
<dbReference type="InterPro" id="IPR034144">
    <property type="entry name" value="TOPRIM_TopoIII"/>
</dbReference>
<comment type="catalytic activity">
    <reaction evidence="1">
        <text>ATP-independent breakage of single-stranded DNA, followed by passage and rejoining.</text>
        <dbReference type="EC" id="5.6.2.1"/>
    </reaction>
</comment>
<dbReference type="Gene3D" id="1.10.460.10">
    <property type="entry name" value="Topoisomerase I, domain 2"/>
    <property type="match status" value="1"/>
</dbReference>
<dbReference type="Gene3D" id="2.70.20.10">
    <property type="entry name" value="Topoisomerase I, domain 3"/>
    <property type="match status" value="1"/>
</dbReference>
<dbReference type="Gene3D" id="1.10.290.10">
    <property type="entry name" value="Topoisomerase I, domain 4"/>
    <property type="match status" value="1"/>
</dbReference>
<evidence type="ECO:0000256" key="8">
    <source>
        <dbReference type="ARBA" id="ARBA00031985"/>
    </source>
</evidence>
<feature type="region of interest" description="Disordered" evidence="11">
    <location>
        <begin position="445"/>
        <end position="469"/>
    </location>
</feature>
<feature type="region of interest" description="Disordered" evidence="11">
    <location>
        <begin position="622"/>
        <end position="684"/>
    </location>
</feature>
<comment type="similarity">
    <text evidence="2">Belongs to the type IA topoisomerase family.</text>
</comment>
<dbReference type="InterPro" id="IPR013824">
    <property type="entry name" value="Topo_IA_cen_sub1"/>
</dbReference>
<dbReference type="Pfam" id="PF13342">
    <property type="entry name" value="Toprim_Crpt"/>
    <property type="match status" value="1"/>
</dbReference>
<gene>
    <name evidence="13" type="ORF">EDD73_10722</name>
</gene>
<dbReference type="Proteomes" id="UP000294813">
    <property type="component" value="Unassembled WGS sequence"/>
</dbReference>
<proteinExistence type="inferred from homology"/>
<dbReference type="SMART" id="SM00436">
    <property type="entry name" value="TOP1Bc"/>
    <property type="match status" value="1"/>
</dbReference>
<reference evidence="13 14" key="1">
    <citation type="submission" date="2019-03" db="EMBL/GenBank/DDBJ databases">
        <title>Genomic Encyclopedia of Type Strains, Phase IV (KMG-IV): sequencing the most valuable type-strain genomes for metagenomic binning, comparative biology and taxonomic classification.</title>
        <authorList>
            <person name="Goeker M."/>
        </authorList>
    </citation>
    <scope>NUCLEOTIDE SEQUENCE [LARGE SCALE GENOMIC DNA]</scope>
    <source>
        <strain evidence="13 14">DSM 11170</strain>
    </source>
</reference>
<dbReference type="Pfam" id="PF01131">
    <property type="entry name" value="Topoisom_bac"/>
    <property type="match status" value="1"/>
</dbReference>
<organism evidence="13 14">
    <name type="scientific">Heliophilum fasciatum</name>
    <dbReference type="NCBI Taxonomy" id="35700"/>
    <lineage>
        <taxon>Bacteria</taxon>
        <taxon>Bacillati</taxon>
        <taxon>Bacillota</taxon>
        <taxon>Clostridia</taxon>
        <taxon>Eubacteriales</taxon>
        <taxon>Heliobacteriaceae</taxon>
        <taxon>Heliophilum</taxon>
    </lineage>
</organism>
<dbReference type="OrthoDB" id="9803554at2"/>
<dbReference type="PROSITE" id="PS52039">
    <property type="entry name" value="TOPO_IA_2"/>
    <property type="match status" value="1"/>
</dbReference>
<keyword evidence="4" id="KW-0799">Topoisomerase</keyword>
<keyword evidence="14" id="KW-1185">Reference proteome</keyword>
<dbReference type="PANTHER" id="PTHR11390:SF21">
    <property type="entry name" value="DNA TOPOISOMERASE 3-ALPHA"/>
    <property type="match status" value="1"/>
</dbReference>
<evidence type="ECO:0000313" key="14">
    <source>
        <dbReference type="Proteomes" id="UP000294813"/>
    </source>
</evidence>
<dbReference type="EC" id="5.6.2.1" evidence="3"/>
<dbReference type="InterPro" id="IPR025589">
    <property type="entry name" value="Toprim_C_rpt"/>
</dbReference>
<dbReference type="InterPro" id="IPR006171">
    <property type="entry name" value="TOPRIM_dom"/>
</dbReference>
<keyword evidence="6 13" id="KW-0413">Isomerase</keyword>
<dbReference type="GO" id="GO:0006265">
    <property type="term" value="P:DNA topological change"/>
    <property type="evidence" value="ECO:0007669"/>
    <property type="project" value="InterPro"/>
</dbReference>
<evidence type="ECO:0000256" key="4">
    <source>
        <dbReference type="ARBA" id="ARBA00023029"/>
    </source>
</evidence>
<feature type="compositionally biased region" description="Low complexity" evidence="11">
    <location>
        <begin position="653"/>
        <end position="673"/>
    </location>
</feature>
<dbReference type="Pfam" id="PF01751">
    <property type="entry name" value="Toprim"/>
    <property type="match status" value="1"/>
</dbReference>
<feature type="domain" description="Topo IA-type catalytic" evidence="12">
    <location>
        <begin position="153"/>
        <end position="612"/>
    </location>
</feature>
<dbReference type="InterPro" id="IPR003601">
    <property type="entry name" value="Topo_IA_2"/>
</dbReference>
<dbReference type="GO" id="GO:0003917">
    <property type="term" value="F:DNA topoisomerase type I (single strand cut, ATP-independent) activity"/>
    <property type="evidence" value="ECO:0007669"/>
    <property type="project" value="UniProtKB-EC"/>
</dbReference>
<dbReference type="AlphaFoldDB" id="A0A4R2RLX0"/>
<dbReference type="SMART" id="SM00493">
    <property type="entry name" value="TOPRIM"/>
    <property type="match status" value="1"/>
</dbReference>
<evidence type="ECO:0000313" key="13">
    <source>
        <dbReference type="EMBL" id="TCP64952.1"/>
    </source>
</evidence>
<dbReference type="PROSITE" id="PS00396">
    <property type="entry name" value="TOPO_IA_1"/>
    <property type="match status" value="1"/>
</dbReference>
<dbReference type="InterPro" id="IPR023405">
    <property type="entry name" value="Topo_IA_core_domain"/>
</dbReference>
<dbReference type="InterPro" id="IPR023406">
    <property type="entry name" value="Topo_IA_AS"/>
</dbReference>
<dbReference type="Gene3D" id="3.40.50.140">
    <property type="match status" value="1"/>
</dbReference>
<evidence type="ECO:0000256" key="3">
    <source>
        <dbReference type="ARBA" id="ARBA00012891"/>
    </source>
</evidence>
<evidence type="ECO:0000256" key="10">
    <source>
        <dbReference type="ARBA" id="ARBA00032877"/>
    </source>
</evidence>
<accession>A0A4R2RLX0</accession>
<evidence type="ECO:0000256" key="6">
    <source>
        <dbReference type="ARBA" id="ARBA00023235"/>
    </source>
</evidence>
<evidence type="ECO:0000256" key="9">
    <source>
        <dbReference type="ARBA" id="ARBA00032235"/>
    </source>
</evidence>
<dbReference type="PANTHER" id="PTHR11390">
    <property type="entry name" value="PROKARYOTIC DNA TOPOISOMERASE"/>
    <property type="match status" value="1"/>
</dbReference>
<dbReference type="RefSeq" id="WP_131918695.1">
    <property type="nucleotide sequence ID" value="NZ_JAOQNU010000007.1"/>
</dbReference>
<dbReference type="GO" id="GO:0006281">
    <property type="term" value="P:DNA repair"/>
    <property type="evidence" value="ECO:0007669"/>
    <property type="project" value="TreeGrafter"/>
</dbReference>
<dbReference type="GO" id="GO:0003677">
    <property type="term" value="F:DNA binding"/>
    <property type="evidence" value="ECO:0007669"/>
    <property type="project" value="UniProtKB-KW"/>
</dbReference>
<dbReference type="InterPro" id="IPR003602">
    <property type="entry name" value="Topo_IA_DNA-bd_dom"/>
</dbReference>
<evidence type="ECO:0000256" key="11">
    <source>
        <dbReference type="SAM" id="MobiDB-lite"/>
    </source>
</evidence>
<evidence type="ECO:0000256" key="5">
    <source>
        <dbReference type="ARBA" id="ARBA00023125"/>
    </source>
</evidence>
<dbReference type="InterPro" id="IPR013826">
    <property type="entry name" value="Topo_IA_cen_sub3"/>
</dbReference>
<dbReference type="GO" id="GO:0043597">
    <property type="term" value="C:cytoplasmic replication fork"/>
    <property type="evidence" value="ECO:0007669"/>
    <property type="project" value="TreeGrafter"/>
</dbReference>
<dbReference type="GO" id="GO:0006310">
    <property type="term" value="P:DNA recombination"/>
    <property type="evidence" value="ECO:0007669"/>
    <property type="project" value="TreeGrafter"/>
</dbReference>
<evidence type="ECO:0000256" key="2">
    <source>
        <dbReference type="ARBA" id="ARBA00009446"/>
    </source>
</evidence>